<dbReference type="GO" id="GO:0016874">
    <property type="term" value="F:ligase activity"/>
    <property type="evidence" value="ECO:0007669"/>
    <property type="project" value="UniProtKB-KW"/>
</dbReference>
<dbReference type="Gene3D" id="3.90.190.20">
    <property type="entry name" value="Mur ligase, C-terminal domain"/>
    <property type="match status" value="1"/>
</dbReference>
<dbReference type="SUPFAM" id="SSF63418">
    <property type="entry name" value="MurE/MurF N-terminal domain"/>
    <property type="match status" value="1"/>
</dbReference>
<comment type="similarity">
    <text evidence="10">Belongs to the MurCDEF family. MurF subfamily.</text>
</comment>
<comment type="function">
    <text evidence="10 11">Involved in cell wall formation. Catalyzes the final step in the synthesis of UDP-N-acetylmuramoyl-pentapeptide, the precursor of murein.</text>
</comment>
<dbReference type="NCBIfam" id="TIGR01143">
    <property type="entry name" value="murF"/>
    <property type="match status" value="1"/>
</dbReference>
<dbReference type="SUPFAM" id="SSF53623">
    <property type="entry name" value="MurD-like peptide ligases, catalytic domain"/>
    <property type="match status" value="1"/>
</dbReference>
<keyword evidence="2 10" id="KW-0436">Ligase</keyword>
<dbReference type="EC" id="6.3.2.10" evidence="10 11"/>
<dbReference type="SUPFAM" id="SSF53244">
    <property type="entry name" value="MurD-like peptide ligases, peptide-binding domain"/>
    <property type="match status" value="1"/>
</dbReference>
<dbReference type="InterPro" id="IPR036615">
    <property type="entry name" value="Mur_ligase_C_dom_sf"/>
</dbReference>
<dbReference type="InterPro" id="IPR004101">
    <property type="entry name" value="Mur_ligase_C"/>
</dbReference>
<evidence type="ECO:0000256" key="9">
    <source>
        <dbReference type="ARBA" id="ARBA00023316"/>
    </source>
</evidence>
<proteinExistence type="inferred from homology"/>
<keyword evidence="3 10" id="KW-0132">Cell division</keyword>
<dbReference type="Gene3D" id="3.40.1190.10">
    <property type="entry name" value="Mur-like, catalytic domain"/>
    <property type="match status" value="1"/>
</dbReference>
<dbReference type="Pfam" id="PF02875">
    <property type="entry name" value="Mur_ligase_C"/>
    <property type="match status" value="1"/>
</dbReference>
<evidence type="ECO:0000313" key="15">
    <source>
        <dbReference type="Proteomes" id="UP001209535"/>
    </source>
</evidence>
<organism evidence="14 15">
    <name type="scientific">Albidovulum salinarum</name>
    <dbReference type="NCBI Taxonomy" id="2984153"/>
    <lineage>
        <taxon>Bacteria</taxon>
        <taxon>Pseudomonadati</taxon>
        <taxon>Pseudomonadota</taxon>
        <taxon>Alphaproteobacteria</taxon>
        <taxon>Rhodobacterales</taxon>
        <taxon>Paracoccaceae</taxon>
        <taxon>Albidovulum</taxon>
    </lineage>
</organism>
<keyword evidence="7 10" id="KW-0573">Peptidoglycan synthesis</keyword>
<protein>
    <recommendedName>
        <fullName evidence="10 11">UDP-N-acetylmuramoyl-tripeptide--D-alanyl-D-alanine ligase</fullName>
        <ecNumber evidence="10 11">6.3.2.10</ecNumber>
    </recommendedName>
    <alternativeName>
        <fullName evidence="10">D-alanyl-D-alanine-adding enzyme</fullName>
    </alternativeName>
</protein>
<feature type="binding site" evidence="10">
    <location>
        <begin position="109"/>
        <end position="115"/>
    </location>
    <ligand>
        <name>ATP</name>
        <dbReference type="ChEBI" id="CHEBI:30616"/>
    </ligand>
</feature>
<keyword evidence="15" id="KW-1185">Reference proteome</keyword>
<dbReference type="Gene3D" id="3.40.1390.10">
    <property type="entry name" value="MurE/MurF, N-terminal domain"/>
    <property type="match status" value="1"/>
</dbReference>
<dbReference type="InterPro" id="IPR013221">
    <property type="entry name" value="Mur_ligase_cen"/>
</dbReference>
<evidence type="ECO:0000256" key="11">
    <source>
        <dbReference type="RuleBase" id="RU004136"/>
    </source>
</evidence>
<comment type="caution">
    <text evidence="14">The sequence shown here is derived from an EMBL/GenBank/DDBJ whole genome shotgun (WGS) entry which is preliminary data.</text>
</comment>
<dbReference type="Pfam" id="PF08245">
    <property type="entry name" value="Mur_ligase_M"/>
    <property type="match status" value="1"/>
</dbReference>
<comment type="catalytic activity">
    <reaction evidence="10 11">
        <text>D-alanyl-D-alanine + UDP-N-acetyl-alpha-D-muramoyl-L-alanyl-gamma-D-glutamyl-meso-2,6-diaminopimelate + ATP = UDP-N-acetyl-alpha-D-muramoyl-L-alanyl-gamma-D-glutamyl-meso-2,6-diaminopimeloyl-D-alanyl-D-alanine + ADP + phosphate + H(+)</text>
        <dbReference type="Rhea" id="RHEA:28374"/>
        <dbReference type="ChEBI" id="CHEBI:15378"/>
        <dbReference type="ChEBI" id="CHEBI:30616"/>
        <dbReference type="ChEBI" id="CHEBI:43474"/>
        <dbReference type="ChEBI" id="CHEBI:57822"/>
        <dbReference type="ChEBI" id="CHEBI:61386"/>
        <dbReference type="ChEBI" id="CHEBI:83905"/>
        <dbReference type="ChEBI" id="CHEBI:456216"/>
        <dbReference type="EC" id="6.3.2.10"/>
    </reaction>
</comment>
<keyword evidence="4 10" id="KW-0547">Nucleotide-binding</keyword>
<evidence type="ECO:0000256" key="6">
    <source>
        <dbReference type="ARBA" id="ARBA00022960"/>
    </source>
</evidence>
<evidence type="ECO:0000256" key="8">
    <source>
        <dbReference type="ARBA" id="ARBA00023306"/>
    </source>
</evidence>
<evidence type="ECO:0000256" key="2">
    <source>
        <dbReference type="ARBA" id="ARBA00022598"/>
    </source>
</evidence>
<evidence type="ECO:0000256" key="7">
    <source>
        <dbReference type="ARBA" id="ARBA00022984"/>
    </source>
</evidence>
<evidence type="ECO:0000256" key="4">
    <source>
        <dbReference type="ARBA" id="ARBA00022741"/>
    </source>
</evidence>
<dbReference type="InterPro" id="IPR051046">
    <property type="entry name" value="MurCDEF_CellWall_CoF430Synth"/>
</dbReference>
<reference evidence="14 15" key="1">
    <citation type="submission" date="2022-10" db="EMBL/GenBank/DDBJ databases">
        <title>Defluviimonas sp. nov., isolated from ocean surface sediments.</title>
        <authorList>
            <person name="He W."/>
            <person name="Wang L."/>
            <person name="Zhang D.-F."/>
        </authorList>
    </citation>
    <scope>NUCLEOTIDE SEQUENCE [LARGE SCALE GENOMIC DNA]</scope>
    <source>
        <strain evidence="14 15">WL0024</strain>
    </source>
</reference>
<keyword evidence="5 10" id="KW-0067">ATP-binding</keyword>
<gene>
    <name evidence="10 14" type="primary">murF</name>
    <name evidence="14" type="ORF">OEZ60_16590</name>
</gene>
<feature type="domain" description="Mur ligase C-terminal" evidence="12">
    <location>
        <begin position="329"/>
        <end position="455"/>
    </location>
</feature>
<keyword evidence="6 10" id="KW-0133">Cell shape</keyword>
<evidence type="ECO:0000256" key="5">
    <source>
        <dbReference type="ARBA" id="ARBA00022840"/>
    </source>
</evidence>
<evidence type="ECO:0000259" key="12">
    <source>
        <dbReference type="Pfam" id="PF02875"/>
    </source>
</evidence>
<keyword evidence="9 10" id="KW-0961">Cell wall biogenesis/degradation</keyword>
<evidence type="ECO:0000259" key="13">
    <source>
        <dbReference type="Pfam" id="PF08245"/>
    </source>
</evidence>
<sequence>MAALWTHVNAATATGGRATRPFEATGLSIDTRSLVPGDLFVALKDQRDGHDFVADALRKGAAAALVSRIPEGCSETDPLLVVPDVLDALTALGAAGRARAKAKVIAVTGSVGKTSTKEMLRAVLAGQGKVHAAEASFNNHWGVPITLARLPEDADFAVVEIGMNHPGEIAPLARLARPHVAMITTVAPAHLEAFENIEGIAREKAAIFEGLEPGGIAVIPSGLSVTPILEAAADKAAARTIRFGAEAGDEYRLAEATLADDTTIARAVRGDEPFLYKVRTAGRHFAVNALGVVAVAEAVGADPAVTVCDIGLWQPPAGRGQRERIHLDIVDAEKAFDLIDDAFNANPASMAAALDVLAGTNPRDGVGRIHAGRRIAILGDMLELGPTEAELHAAIATHPAMARLHLVHCVGPRMRALWECLPAAKRGEWRETAPELAGRSHVIADAGDVILVKGSKGSKVSLVVDALRKLGQPGAGEARGTD</sequence>
<comment type="pathway">
    <text evidence="10 11">Cell wall biogenesis; peptidoglycan biosynthesis.</text>
</comment>
<dbReference type="InterPro" id="IPR005863">
    <property type="entry name" value="UDP-N-AcMur_synth"/>
</dbReference>
<dbReference type="InterPro" id="IPR036565">
    <property type="entry name" value="Mur-like_cat_sf"/>
</dbReference>
<accession>A0ABT2X7A3</accession>
<feature type="domain" description="Mur ligase central" evidence="13">
    <location>
        <begin position="107"/>
        <end position="296"/>
    </location>
</feature>
<evidence type="ECO:0000256" key="1">
    <source>
        <dbReference type="ARBA" id="ARBA00022490"/>
    </source>
</evidence>
<dbReference type="EMBL" id="JAOVQO010000016">
    <property type="protein sequence ID" value="MCU9849619.1"/>
    <property type="molecule type" value="Genomic_DNA"/>
</dbReference>
<dbReference type="InterPro" id="IPR035911">
    <property type="entry name" value="MurE/MurF_N"/>
</dbReference>
<evidence type="ECO:0000313" key="14">
    <source>
        <dbReference type="EMBL" id="MCU9849619.1"/>
    </source>
</evidence>
<comment type="subcellular location">
    <subcellularLocation>
        <location evidence="10 11">Cytoplasm</location>
    </subcellularLocation>
</comment>
<dbReference type="HAMAP" id="MF_02019">
    <property type="entry name" value="MurF"/>
    <property type="match status" value="1"/>
</dbReference>
<dbReference type="PANTHER" id="PTHR43024">
    <property type="entry name" value="UDP-N-ACETYLMURAMOYL-TRIPEPTIDE--D-ALANYL-D-ALANINE LIGASE"/>
    <property type="match status" value="1"/>
</dbReference>
<evidence type="ECO:0000256" key="10">
    <source>
        <dbReference type="HAMAP-Rule" id="MF_02019"/>
    </source>
</evidence>
<dbReference type="PANTHER" id="PTHR43024:SF1">
    <property type="entry name" value="UDP-N-ACETYLMURAMOYL-TRIPEPTIDE--D-ALANYL-D-ALANINE LIGASE"/>
    <property type="match status" value="1"/>
</dbReference>
<dbReference type="Proteomes" id="UP001209535">
    <property type="component" value="Unassembled WGS sequence"/>
</dbReference>
<evidence type="ECO:0000256" key="3">
    <source>
        <dbReference type="ARBA" id="ARBA00022618"/>
    </source>
</evidence>
<dbReference type="RefSeq" id="WP_263338552.1">
    <property type="nucleotide sequence ID" value="NZ_JAOVQO010000016.1"/>
</dbReference>
<keyword evidence="1 10" id="KW-0963">Cytoplasm</keyword>
<keyword evidence="8 10" id="KW-0131">Cell cycle</keyword>
<name>A0ABT2X7A3_9RHOB</name>